<evidence type="ECO:0000313" key="3">
    <source>
        <dbReference type="Proteomes" id="UP000289708"/>
    </source>
</evidence>
<name>A0A4Q0MPB5_9HYPH</name>
<dbReference type="RefSeq" id="WP_128775969.1">
    <property type="nucleotide sequence ID" value="NZ_RYFI01000002.1"/>
</dbReference>
<feature type="region of interest" description="Disordered" evidence="1">
    <location>
        <begin position="111"/>
        <end position="130"/>
    </location>
</feature>
<keyword evidence="3" id="KW-1185">Reference proteome</keyword>
<dbReference type="Proteomes" id="UP000289708">
    <property type="component" value="Unassembled WGS sequence"/>
</dbReference>
<organism evidence="2 3">
    <name type="scientific">Hansschlegelia zhihuaiae</name>
    <dbReference type="NCBI Taxonomy" id="405005"/>
    <lineage>
        <taxon>Bacteria</taxon>
        <taxon>Pseudomonadati</taxon>
        <taxon>Pseudomonadota</taxon>
        <taxon>Alphaproteobacteria</taxon>
        <taxon>Hyphomicrobiales</taxon>
        <taxon>Methylopilaceae</taxon>
        <taxon>Hansschlegelia</taxon>
    </lineage>
</organism>
<gene>
    <name evidence="2" type="ORF">EK403_02665</name>
</gene>
<feature type="compositionally biased region" description="Basic and acidic residues" evidence="1">
    <location>
        <begin position="111"/>
        <end position="124"/>
    </location>
</feature>
<sequence>MIPFSPPAALDALERAAAEVGAAESQLRDQFAKEIAQLETDRRRAYRRFHFLSALVSADATAADRETSRAAQRLAAAEELEWAGRDAARDEVLDAMTPLADAVHDDRLAREEEARAAAEARPEADAEPVAYSLDEPAHGEGRETALLIALSDFEARFEALRGKPFAELFDRYMPDTPLVDF</sequence>
<evidence type="ECO:0000256" key="1">
    <source>
        <dbReference type="SAM" id="MobiDB-lite"/>
    </source>
</evidence>
<dbReference type="EMBL" id="RYFI01000002">
    <property type="protein sequence ID" value="RXF74979.1"/>
    <property type="molecule type" value="Genomic_DNA"/>
</dbReference>
<dbReference type="OrthoDB" id="8451754at2"/>
<comment type="caution">
    <text evidence="2">The sequence shown here is derived from an EMBL/GenBank/DDBJ whole genome shotgun (WGS) entry which is preliminary data.</text>
</comment>
<dbReference type="AlphaFoldDB" id="A0A4Q0MPB5"/>
<accession>A0A4Q0MPB5</accession>
<protein>
    <submittedName>
        <fullName evidence="2">Uncharacterized protein</fullName>
    </submittedName>
</protein>
<reference evidence="2 3" key="1">
    <citation type="submission" date="2018-12" db="EMBL/GenBank/DDBJ databases">
        <title>bacterium Hansschlegelia zhihuaiae S113.</title>
        <authorList>
            <person name="He J."/>
        </authorList>
    </citation>
    <scope>NUCLEOTIDE SEQUENCE [LARGE SCALE GENOMIC DNA]</scope>
    <source>
        <strain evidence="2 3">S 113</strain>
    </source>
</reference>
<evidence type="ECO:0000313" key="2">
    <source>
        <dbReference type="EMBL" id="RXF74979.1"/>
    </source>
</evidence>
<proteinExistence type="predicted"/>